<proteinExistence type="predicted"/>
<organism evidence="1 2">
    <name type="scientific">Xanthomonas sacchari</name>
    <dbReference type="NCBI Taxonomy" id="56458"/>
    <lineage>
        <taxon>Bacteria</taxon>
        <taxon>Pseudomonadati</taxon>
        <taxon>Pseudomonadota</taxon>
        <taxon>Gammaproteobacteria</taxon>
        <taxon>Lysobacterales</taxon>
        <taxon>Lysobacteraceae</taxon>
        <taxon>Xanthomonas</taxon>
    </lineage>
</organism>
<sequence>MTSGSRDETGIIANRRLPALPGGQDTALIPPLLFDAMPPRDRSAVVCPFYDLSWFDTVGRQRFVQYKQRFWAAAP</sequence>
<evidence type="ECO:0000313" key="1">
    <source>
        <dbReference type="EMBL" id="MCW0398481.1"/>
    </source>
</evidence>
<evidence type="ECO:0000313" key="2">
    <source>
        <dbReference type="Proteomes" id="UP001320843"/>
    </source>
</evidence>
<dbReference type="Proteomes" id="UP001320843">
    <property type="component" value="Unassembled WGS sequence"/>
</dbReference>
<dbReference type="EMBL" id="JANFWR010000005">
    <property type="protein sequence ID" value="MCW0398481.1"/>
    <property type="molecule type" value="Genomic_DNA"/>
</dbReference>
<protein>
    <submittedName>
        <fullName evidence="1">Uncharacterized protein</fullName>
    </submittedName>
</protein>
<accession>A0ABT3DSZ3</accession>
<gene>
    <name evidence="1" type="ORF">NB700_001037</name>
</gene>
<name>A0ABT3DSZ3_9XANT</name>
<keyword evidence="2" id="KW-1185">Reference proteome</keyword>
<reference evidence="1 2" key="1">
    <citation type="submission" date="2022-06" db="EMBL/GenBank/DDBJ databases">
        <title>Dynamics of rice microbiomes reveals core vertical transmitted seed endophytes.</title>
        <authorList>
            <person name="Liao K."/>
            <person name="Zhang X."/>
        </authorList>
    </citation>
    <scope>NUCLEOTIDE SEQUENCE [LARGE SCALE GENOMIC DNA]</scope>
    <source>
        <strain evidence="1 2">YT10-10-1</strain>
    </source>
</reference>
<comment type="caution">
    <text evidence="1">The sequence shown here is derived from an EMBL/GenBank/DDBJ whole genome shotgun (WGS) entry which is preliminary data.</text>
</comment>